<accession>F0JGE9</accession>
<gene>
    <name evidence="2" type="ORF">DND132_1860</name>
</gene>
<reference evidence="2 3" key="1">
    <citation type="journal article" date="2011" name="J. Bacteriol.">
        <title>Genome sequence of the mercury-methylating strain Desulfovibrio desulfuricans ND132.</title>
        <authorList>
            <person name="Brown S.D."/>
            <person name="Gilmour C.C."/>
            <person name="Kucken A.M."/>
            <person name="Wall J.D."/>
            <person name="Elias D.A."/>
            <person name="Brandt C.C."/>
            <person name="Podar M."/>
            <person name="Chertkov O."/>
            <person name="Held B."/>
            <person name="Bruce D.C."/>
            <person name="Detter J.C."/>
            <person name="Tapia R."/>
            <person name="Han C.S."/>
            <person name="Goodwin L.A."/>
            <person name="Cheng J.F."/>
            <person name="Pitluck S."/>
            <person name="Woyke T."/>
            <person name="Mikhailova N."/>
            <person name="Ivanova N.N."/>
            <person name="Han J."/>
            <person name="Lucas S."/>
            <person name="Lapidus A.L."/>
            <person name="Land M.L."/>
            <person name="Hauser L.J."/>
            <person name="Palumbo A.V."/>
        </authorList>
    </citation>
    <scope>NUCLEOTIDE SEQUENCE [LARGE SCALE GENOMIC DNA]</scope>
    <source>
        <strain evidence="2 3">ND132</strain>
    </source>
</reference>
<dbReference type="EMBL" id="CP003220">
    <property type="protein sequence ID" value="EGB15066.1"/>
    <property type="molecule type" value="Genomic_DNA"/>
</dbReference>
<dbReference type="AlphaFoldDB" id="F0JGE9"/>
<keyword evidence="1" id="KW-0812">Transmembrane</keyword>
<name>F0JGE9_9BACT</name>
<keyword evidence="3" id="KW-1185">Reference proteome</keyword>
<protein>
    <submittedName>
        <fullName evidence="2">Uncharacterized protein</fullName>
    </submittedName>
</protein>
<dbReference type="KEGG" id="ddn:DND132_1860"/>
<evidence type="ECO:0000256" key="1">
    <source>
        <dbReference type="SAM" id="Phobius"/>
    </source>
</evidence>
<organism evidence="2 3">
    <name type="scientific">Pseudodesulfovibrio mercurii</name>
    <dbReference type="NCBI Taxonomy" id="641491"/>
    <lineage>
        <taxon>Bacteria</taxon>
        <taxon>Pseudomonadati</taxon>
        <taxon>Thermodesulfobacteriota</taxon>
        <taxon>Desulfovibrionia</taxon>
        <taxon>Desulfovibrionales</taxon>
        <taxon>Desulfovibrionaceae</taxon>
    </lineage>
</organism>
<dbReference type="HOGENOM" id="CLU_1364355_0_0_7"/>
<feature type="transmembrane region" description="Helical" evidence="1">
    <location>
        <begin position="15"/>
        <end position="36"/>
    </location>
</feature>
<evidence type="ECO:0000313" key="2">
    <source>
        <dbReference type="EMBL" id="EGB15066.1"/>
    </source>
</evidence>
<proteinExistence type="predicted"/>
<feature type="transmembrane region" description="Helical" evidence="1">
    <location>
        <begin position="48"/>
        <end position="65"/>
    </location>
</feature>
<sequence length="200" mass="22942">MSCTKNLQSWLDWLYPLRFLATLIIIGFIHFVLWLHVEVPNRPLVHKFIAFIGQVGGAAIIFYTINGTLNSFKGVSLGGMFLEWWRKAPWHPGRIFNIELSESVTIGASMHTLFTPSFTTLEQRVDFIHNKLNELDAKLFEQGQDMDRKVKKVKDELNKKIINTCTSLEVKITQTVEEELLHQLCGFMMLIYGVVTSLAL</sequence>
<keyword evidence="1" id="KW-0472">Membrane</keyword>
<keyword evidence="1" id="KW-1133">Transmembrane helix</keyword>
<dbReference type="Proteomes" id="UP000007845">
    <property type="component" value="Chromosome"/>
</dbReference>
<evidence type="ECO:0000313" key="3">
    <source>
        <dbReference type="Proteomes" id="UP000007845"/>
    </source>
</evidence>
<dbReference type="RefSeq" id="WP_014322493.1">
    <property type="nucleotide sequence ID" value="NC_016803.1"/>
</dbReference>